<proteinExistence type="predicted"/>
<reference evidence="1" key="1">
    <citation type="journal article" date="2021" name="PeerJ">
        <title>Extensive microbial diversity within the chicken gut microbiome revealed by metagenomics and culture.</title>
        <authorList>
            <person name="Gilroy R."/>
            <person name="Ravi A."/>
            <person name="Getino M."/>
            <person name="Pursley I."/>
            <person name="Horton D.L."/>
            <person name="Alikhan N.F."/>
            <person name="Baker D."/>
            <person name="Gharbi K."/>
            <person name="Hall N."/>
            <person name="Watson M."/>
            <person name="Adriaenssens E.M."/>
            <person name="Foster-Nyarko E."/>
            <person name="Jarju S."/>
            <person name="Secka A."/>
            <person name="Antonio M."/>
            <person name="Oren A."/>
            <person name="Chaudhuri R.R."/>
            <person name="La Ragione R."/>
            <person name="Hildebrand F."/>
            <person name="Pallen M.J."/>
        </authorList>
    </citation>
    <scope>NUCLEOTIDE SEQUENCE</scope>
    <source>
        <strain evidence="1">CHK186-16707</strain>
    </source>
</reference>
<comment type="caution">
    <text evidence="1">The sequence shown here is derived from an EMBL/GenBank/DDBJ whole genome shotgun (WGS) entry which is preliminary data.</text>
</comment>
<dbReference type="Proteomes" id="UP000824225">
    <property type="component" value="Unassembled WGS sequence"/>
</dbReference>
<organism evidence="1 2">
    <name type="scientific">Candidatus Mailhella merdigallinarum</name>
    <dbReference type="NCBI Taxonomy" id="2838658"/>
    <lineage>
        <taxon>Bacteria</taxon>
        <taxon>Pseudomonadati</taxon>
        <taxon>Thermodesulfobacteriota</taxon>
        <taxon>Desulfovibrionia</taxon>
        <taxon>Desulfovibrionales</taxon>
        <taxon>Desulfovibrionaceae</taxon>
        <taxon>Mailhella</taxon>
    </lineage>
</organism>
<dbReference type="EMBL" id="DXAN01000013">
    <property type="protein sequence ID" value="HJA08435.1"/>
    <property type="molecule type" value="Genomic_DNA"/>
</dbReference>
<dbReference type="AlphaFoldDB" id="A0A9D2HEQ7"/>
<gene>
    <name evidence="1" type="ORF">H9962_04495</name>
</gene>
<sequence length="120" mass="13146">MGKILQIRVTAWTYDEDEVTRTWPRLTALVWPERDKWAAAGAKHGVLELAKALPDVARFGDWPEAARQALKGGIDQVYGLSVKLETALADWQPSVANSLSDELEDALTALEKKASDAAEA</sequence>
<name>A0A9D2HEQ7_9BACT</name>
<evidence type="ECO:0000313" key="1">
    <source>
        <dbReference type="EMBL" id="HJA08435.1"/>
    </source>
</evidence>
<protein>
    <submittedName>
        <fullName evidence="1">Formin-like protein 18</fullName>
    </submittedName>
</protein>
<reference evidence="1" key="2">
    <citation type="submission" date="2021-04" db="EMBL/GenBank/DDBJ databases">
        <authorList>
            <person name="Gilroy R."/>
        </authorList>
    </citation>
    <scope>NUCLEOTIDE SEQUENCE</scope>
    <source>
        <strain evidence="1">CHK186-16707</strain>
    </source>
</reference>
<accession>A0A9D2HEQ7</accession>
<evidence type="ECO:0000313" key="2">
    <source>
        <dbReference type="Proteomes" id="UP000824225"/>
    </source>
</evidence>